<proteinExistence type="predicted"/>
<gene>
    <name evidence="2" type="ORF">NEOLI_005269</name>
</gene>
<feature type="chain" id="PRO_5013341488" evidence="1">
    <location>
        <begin position="26"/>
        <end position="168"/>
    </location>
</feature>
<evidence type="ECO:0000256" key="1">
    <source>
        <dbReference type="SAM" id="SignalP"/>
    </source>
</evidence>
<keyword evidence="3" id="KW-1185">Reference proteome</keyword>
<protein>
    <submittedName>
        <fullName evidence="2">Uncharacterized protein</fullName>
    </submittedName>
</protein>
<sequence>MPLIGILSPMKISVILAALSFVISAAHEIYQFFEESTDGRTTTRLGLLENKNIPGRYWLQANAQTHDVFYFDESGIVKWGPGEDRGKRLFAHVSGQSSNLGLYFALAQEPDQNSSDFAEFEGPIGKYYLNYGSQAVFKTCNGGIIYITSSQTRCLSLKIKVVFIDTRN</sequence>
<dbReference type="AlphaFoldDB" id="A0A1U7LG76"/>
<dbReference type="EMBL" id="LXFE01004443">
    <property type="protein sequence ID" value="OLL21628.1"/>
    <property type="molecule type" value="Genomic_DNA"/>
</dbReference>
<evidence type="ECO:0000313" key="2">
    <source>
        <dbReference type="EMBL" id="OLL21628.1"/>
    </source>
</evidence>
<dbReference type="Proteomes" id="UP000186594">
    <property type="component" value="Unassembled WGS sequence"/>
</dbReference>
<accession>A0A1U7LG76</accession>
<comment type="caution">
    <text evidence="2">The sequence shown here is derived from an EMBL/GenBank/DDBJ whole genome shotgun (WGS) entry which is preliminary data.</text>
</comment>
<keyword evidence="1" id="KW-0732">Signal</keyword>
<feature type="signal peptide" evidence="1">
    <location>
        <begin position="1"/>
        <end position="25"/>
    </location>
</feature>
<name>A0A1U7LG76_NEOID</name>
<reference evidence="2 3" key="1">
    <citation type="submission" date="2016-04" db="EMBL/GenBank/DDBJ databases">
        <title>Evolutionary innovation and constraint leading to complex multicellularity in the Ascomycota.</title>
        <authorList>
            <person name="Cisse O."/>
            <person name="Nguyen A."/>
            <person name="Hewitt D.A."/>
            <person name="Jedd G."/>
            <person name="Stajich J.E."/>
        </authorList>
    </citation>
    <scope>NUCLEOTIDE SEQUENCE [LARGE SCALE GENOMIC DNA]</scope>
    <source>
        <strain evidence="2 3">DAH-3</strain>
    </source>
</reference>
<organism evidence="2 3">
    <name type="scientific">Neolecta irregularis (strain DAH-3)</name>
    <dbReference type="NCBI Taxonomy" id="1198029"/>
    <lineage>
        <taxon>Eukaryota</taxon>
        <taxon>Fungi</taxon>
        <taxon>Dikarya</taxon>
        <taxon>Ascomycota</taxon>
        <taxon>Taphrinomycotina</taxon>
        <taxon>Neolectales</taxon>
        <taxon>Neolectaceae</taxon>
        <taxon>Neolecta</taxon>
    </lineage>
</organism>
<evidence type="ECO:0000313" key="3">
    <source>
        <dbReference type="Proteomes" id="UP000186594"/>
    </source>
</evidence>